<feature type="transmembrane region" description="Helical" evidence="8">
    <location>
        <begin position="286"/>
        <end position="306"/>
    </location>
</feature>
<feature type="transmembrane region" description="Helical" evidence="8">
    <location>
        <begin position="144"/>
        <end position="171"/>
    </location>
</feature>
<dbReference type="Pfam" id="PF13231">
    <property type="entry name" value="PMT_2"/>
    <property type="match status" value="1"/>
</dbReference>
<evidence type="ECO:0000256" key="4">
    <source>
        <dbReference type="ARBA" id="ARBA00022679"/>
    </source>
</evidence>
<feature type="transmembrane region" description="Helical" evidence="8">
    <location>
        <begin position="183"/>
        <end position="201"/>
    </location>
</feature>
<evidence type="ECO:0000256" key="6">
    <source>
        <dbReference type="ARBA" id="ARBA00022989"/>
    </source>
</evidence>
<keyword evidence="3" id="KW-0328">Glycosyltransferase</keyword>
<feature type="transmembrane region" description="Helical" evidence="8">
    <location>
        <begin position="318"/>
        <end position="335"/>
    </location>
</feature>
<keyword evidence="6 8" id="KW-1133">Transmembrane helix</keyword>
<evidence type="ECO:0000256" key="2">
    <source>
        <dbReference type="ARBA" id="ARBA00022475"/>
    </source>
</evidence>
<dbReference type="GO" id="GO:0016763">
    <property type="term" value="F:pentosyltransferase activity"/>
    <property type="evidence" value="ECO:0007669"/>
    <property type="project" value="TreeGrafter"/>
</dbReference>
<keyword evidence="2" id="KW-1003">Cell membrane</keyword>
<feature type="domain" description="Glycosyltransferase RgtA/B/C/D-like" evidence="9">
    <location>
        <begin position="50"/>
        <end position="194"/>
    </location>
</feature>
<evidence type="ECO:0000313" key="11">
    <source>
        <dbReference type="Proteomes" id="UP000176665"/>
    </source>
</evidence>
<keyword evidence="4" id="KW-0808">Transferase</keyword>
<evidence type="ECO:0000313" key="10">
    <source>
        <dbReference type="EMBL" id="OGG02037.1"/>
    </source>
</evidence>
<feature type="transmembrane region" description="Helical" evidence="8">
    <location>
        <begin position="69"/>
        <end position="87"/>
    </location>
</feature>
<dbReference type="AlphaFoldDB" id="A0A1F5YPX5"/>
<gene>
    <name evidence="10" type="ORF">A2W14_06390</name>
</gene>
<dbReference type="InterPro" id="IPR038731">
    <property type="entry name" value="RgtA/B/C-like"/>
</dbReference>
<evidence type="ECO:0000256" key="1">
    <source>
        <dbReference type="ARBA" id="ARBA00004651"/>
    </source>
</evidence>
<feature type="transmembrane region" description="Helical" evidence="8">
    <location>
        <begin position="99"/>
        <end position="117"/>
    </location>
</feature>
<feature type="transmembrane region" description="Helical" evidence="8">
    <location>
        <begin position="234"/>
        <end position="253"/>
    </location>
</feature>
<dbReference type="PANTHER" id="PTHR33908:SF11">
    <property type="entry name" value="MEMBRANE PROTEIN"/>
    <property type="match status" value="1"/>
</dbReference>
<dbReference type="Proteomes" id="UP000176665">
    <property type="component" value="Unassembled WGS sequence"/>
</dbReference>
<comment type="caution">
    <text evidence="10">The sequence shown here is derived from an EMBL/GenBank/DDBJ whole genome shotgun (WGS) entry which is preliminary data.</text>
</comment>
<accession>A0A1F5YPX5</accession>
<protein>
    <recommendedName>
        <fullName evidence="9">Glycosyltransferase RgtA/B/C/D-like domain-containing protein</fullName>
    </recommendedName>
</protein>
<evidence type="ECO:0000256" key="7">
    <source>
        <dbReference type="ARBA" id="ARBA00023136"/>
    </source>
</evidence>
<sequence length="429" mass="50854">MFVDFLDFLIYRTPVFYLTQSVWRDEVFSYFMSRPDILRIIVNTANDFNPPLYYLLLHFWGKFSGNSDIWLRLLSFVFHLTGVYFAYLLSRHLTNKKQSYYLSLFYLFNPMLIYYAFEMRMYSLYALTATAAIYFFYTKNWKGYIISSVLGLYSHSFFILIILSLSVYNFINRKLRKDLIKTLSPILFFLPWIPILAVQFVKSKESWLFPVDWQLIKSVLGNLFTAYEGTPGHLWKYTFYLSLAIVSFLILCFRNNKLKGKMFILPIVIPLAFILTYSVIKRPIYVNRYLIFVSVFEVLAVFTGIISIKNQTVRKAVAFLWMIFIILFNLYITPFRKKTDFKTTFKEINKMAREEDAVYAMTPIGFLESAYYFKYPNKTFVYNPNKVHIPNYIGVNVVYPDISRTDFPPPPSRVFLVNDDATFEVVFQQ</sequence>
<feature type="transmembrane region" description="Helical" evidence="8">
    <location>
        <begin position="262"/>
        <end position="280"/>
    </location>
</feature>
<keyword evidence="5 8" id="KW-0812">Transmembrane</keyword>
<evidence type="ECO:0000259" key="9">
    <source>
        <dbReference type="Pfam" id="PF13231"/>
    </source>
</evidence>
<evidence type="ECO:0000256" key="5">
    <source>
        <dbReference type="ARBA" id="ARBA00022692"/>
    </source>
</evidence>
<comment type="subcellular location">
    <subcellularLocation>
        <location evidence="1">Cell membrane</location>
        <topology evidence="1">Multi-pass membrane protein</topology>
    </subcellularLocation>
</comment>
<dbReference type="PANTHER" id="PTHR33908">
    <property type="entry name" value="MANNOSYLTRANSFERASE YKCB-RELATED"/>
    <property type="match status" value="1"/>
</dbReference>
<keyword evidence="7 8" id="KW-0472">Membrane</keyword>
<dbReference type="InterPro" id="IPR050297">
    <property type="entry name" value="LipidA_mod_glycosyltrf_83"/>
</dbReference>
<name>A0A1F5YPX5_9BACT</name>
<reference evidence="10 11" key="1">
    <citation type="journal article" date="2016" name="Nat. Commun.">
        <title>Thousands of microbial genomes shed light on interconnected biogeochemical processes in an aquifer system.</title>
        <authorList>
            <person name="Anantharaman K."/>
            <person name="Brown C.T."/>
            <person name="Hug L.A."/>
            <person name="Sharon I."/>
            <person name="Castelle C.J."/>
            <person name="Probst A.J."/>
            <person name="Thomas B.C."/>
            <person name="Singh A."/>
            <person name="Wilkins M.J."/>
            <person name="Karaoz U."/>
            <person name="Brodie E.L."/>
            <person name="Williams K.H."/>
            <person name="Hubbard S.S."/>
            <person name="Banfield J.F."/>
        </authorList>
    </citation>
    <scope>NUCLEOTIDE SEQUENCE [LARGE SCALE GENOMIC DNA]</scope>
</reference>
<proteinExistence type="predicted"/>
<dbReference type="GO" id="GO:0005886">
    <property type="term" value="C:plasma membrane"/>
    <property type="evidence" value="ECO:0007669"/>
    <property type="project" value="UniProtKB-SubCell"/>
</dbReference>
<dbReference type="EMBL" id="MFJA01000078">
    <property type="protein sequence ID" value="OGG02037.1"/>
    <property type="molecule type" value="Genomic_DNA"/>
</dbReference>
<dbReference type="STRING" id="1798371.A2W14_06390"/>
<organism evidence="10 11">
    <name type="scientific">Candidatus Gottesmanbacteria bacterium RBG_16_37_8</name>
    <dbReference type="NCBI Taxonomy" id="1798371"/>
    <lineage>
        <taxon>Bacteria</taxon>
        <taxon>Candidatus Gottesmaniibacteriota</taxon>
    </lineage>
</organism>
<evidence type="ECO:0000256" key="3">
    <source>
        <dbReference type="ARBA" id="ARBA00022676"/>
    </source>
</evidence>
<evidence type="ECO:0000256" key="8">
    <source>
        <dbReference type="SAM" id="Phobius"/>
    </source>
</evidence>
<dbReference type="GO" id="GO:0009103">
    <property type="term" value="P:lipopolysaccharide biosynthetic process"/>
    <property type="evidence" value="ECO:0007669"/>
    <property type="project" value="UniProtKB-ARBA"/>
</dbReference>